<dbReference type="InterPro" id="IPR045518">
    <property type="entry name" value="2EXR"/>
</dbReference>
<evidence type="ECO:0000259" key="1">
    <source>
        <dbReference type="Pfam" id="PF20150"/>
    </source>
</evidence>
<proteinExistence type="predicted"/>
<dbReference type="Proteomes" id="UP000813461">
    <property type="component" value="Unassembled WGS sequence"/>
</dbReference>
<dbReference type="OrthoDB" id="3473305at2759"/>
<sequence length="252" mass="29862">MAEMFHFFPRLPLELRIQIWGLAYKQDRVVRVRQRRLRYPRTEHYWSSTTPVAAITRASQESRRYCSYQKAFTGTDASGARYIWVDFSSDIIQIHSNLVPGLIAADGVEKREIQHLRLELMADLGGKSVEEDPEWFFHFHSHKIRDFPRLHYCDILVNDGLRNWAMFIAESFWSPSCPKEHVRMVDAKTGEWIDIVTSRPWVDWIETHGGEYREFCTDSGWNAEIEAEEFEDRWEEMMTIGSKPLPRIDLRY</sequence>
<dbReference type="PANTHER" id="PTHR35910:SF1">
    <property type="entry name" value="2EXR DOMAIN-CONTAINING PROTEIN"/>
    <property type="match status" value="1"/>
</dbReference>
<gene>
    <name evidence="2" type="ORF">FB567DRAFT_113089</name>
</gene>
<feature type="domain" description="2EXR" evidence="1">
    <location>
        <begin position="5"/>
        <end position="92"/>
    </location>
</feature>
<comment type="caution">
    <text evidence="2">The sequence shown here is derived from an EMBL/GenBank/DDBJ whole genome shotgun (WGS) entry which is preliminary data.</text>
</comment>
<dbReference type="EMBL" id="JAGMVJ010000015">
    <property type="protein sequence ID" value="KAH7080790.1"/>
    <property type="molecule type" value="Genomic_DNA"/>
</dbReference>
<organism evidence="2 3">
    <name type="scientific">Paraphoma chrysanthemicola</name>
    <dbReference type="NCBI Taxonomy" id="798071"/>
    <lineage>
        <taxon>Eukaryota</taxon>
        <taxon>Fungi</taxon>
        <taxon>Dikarya</taxon>
        <taxon>Ascomycota</taxon>
        <taxon>Pezizomycotina</taxon>
        <taxon>Dothideomycetes</taxon>
        <taxon>Pleosporomycetidae</taxon>
        <taxon>Pleosporales</taxon>
        <taxon>Pleosporineae</taxon>
        <taxon>Phaeosphaeriaceae</taxon>
        <taxon>Paraphoma</taxon>
    </lineage>
</organism>
<protein>
    <recommendedName>
        <fullName evidence="1">2EXR domain-containing protein</fullName>
    </recommendedName>
</protein>
<accession>A0A8K0VW80</accession>
<name>A0A8K0VW80_9PLEO</name>
<evidence type="ECO:0000313" key="3">
    <source>
        <dbReference type="Proteomes" id="UP000813461"/>
    </source>
</evidence>
<dbReference type="Pfam" id="PF20150">
    <property type="entry name" value="2EXR"/>
    <property type="match status" value="1"/>
</dbReference>
<dbReference type="PANTHER" id="PTHR35910">
    <property type="entry name" value="2EXR DOMAIN-CONTAINING PROTEIN"/>
    <property type="match status" value="1"/>
</dbReference>
<evidence type="ECO:0000313" key="2">
    <source>
        <dbReference type="EMBL" id="KAH7080790.1"/>
    </source>
</evidence>
<keyword evidence="3" id="KW-1185">Reference proteome</keyword>
<reference evidence="2" key="1">
    <citation type="journal article" date="2021" name="Nat. Commun.">
        <title>Genetic determinants of endophytism in the Arabidopsis root mycobiome.</title>
        <authorList>
            <person name="Mesny F."/>
            <person name="Miyauchi S."/>
            <person name="Thiergart T."/>
            <person name="Pickel B."/>
            <person name="Atanasova L."/>
            <person name="Karlsson M."/>
            <person name="Huettel B."/>
            <person name="Barry K.W."/>
            <person name="Haridas S."/>
            <person name="Chen C."/>
            <person name="Bauer D."/>
            <person name="Andreopoulos W."/>
            <person name="Pangilinan J."/>
            <person name="LaButti K."/>
            <person name="Riley R."/>
            <person name="Lipzen A."/>
            <person name="Clum A."/>
            <person name="Drula E."/>
            <person name="Henrissat B."/>
            <person name="Kohler A."/>
            <person name="Grigoriev I.V."/>
            <person name="Martin F.M."/>
            <person name="Hacquard S."/>
        </authorList>
    </citation>
    <scope>NUCLEOTIDE SEQUENCE</scope>
    <source>
        <strain evidence="2">MPI-SDFR-AT-0120</strain>
    </source>
</reference>
<dbReference type="AlphaFoldDB" id="A0A8K0VW80"/>